<dbReference type="AlphaFoldDB" id="A1RVS7"/>
<evidence type="ECO:0000256" key="7">
    <source>
        <dbReference type="ARBA" id="ARBA00023141"/>
    </source>
</evidence>
<comment type="subunit">
    <text evidence="3">Tetramer of two alpha and two beta chains.</text>
</comment>
<organism evidence="10 11">
    <name type="scientific">Pyrobaculum islandicum (strain DSM 4184 / JCM 9189 / GEO3)</name>
    <dbReference type="NCBI Taxonomy" id="384616"/>
    <lineage>
        <taxon>Archaea</taxon>
        <taxon>Thermoproteota</taxon>
        <taxon>Thermoprotei</taxon>
        <taxon>Thermoproteales</taxon>
        <taxon>Thermoproteaceae</taxon>
        <taxon>Pyrobaculum</taxon>
    </lineage>
</organism>
<gene>
    <name evidence="10" type="ordered locus">Pisl_1912</name>
</gene>
<keyword evidence="6" id="KW-0822">Tryptophan biosynthesis</keyword>
<dbReference type="PANTHER" id="PTHR43406">
    <property type="entry name" value="TRYPTOPHAN SYNTHASE, ALPHA CHAIN"/>
    <property type="match status" value="1"/>
</dbReference>
<reference evidence="10" key="1">
    <citation type="submission" date="2006-12" db="EMBL/GenBank/DDBJ databases">
        <title>Complete sequence of Pyrobaculum islandicum DSM 4184.</title>
        <authorList>
            <person name="Copeland A."/>
            <person name="Lucas S."/>
            <person name="Lapidus A."/>
            <person name="Barry K."/>
            <person name="Detter J.C."/>
            <person name="Glavina del Rio T."/>
            <person name="Dalin E."/>
            <person name="Tice H."/>
            <person name="Pitluck S."/>
            <person name="Meincke L."/>
            <person name="Brettin T."/>
            <person name="Bruce D."/>
            <person name="Han C."/>
            <person name="Tapia R."/>
            <person name="Gilna P."/>
            <person name="Schmutz J."/>
            <person name="Larimer F."/>
            <person name="Land M."/>
            <person name="Hauser L."/>
            <person name="Kyrpides N."/>
            <person name="Mikhailova N."/>
            <person name="Cozen A.E."/>
            <person name="Fitz-Gibbon S.T."/>
            <person name="House C.H."/>
            <person name="Saltikov C."/>
            <person name="Lowe T."/>
            <person name="Richardson P."/>
        </authorList>
    </citation>
    <scope>NUCLEOTIDE SEQUENCE [LARGE SCALE GENOMIC DNA]</scope>
    <source>
        <strain evidence="10">DSM 4184</strain>
    </source>
</reference>
<dbReference type="InterPro" id="IPR002028">
    <property type="entry name" value="Trp_synthase_suA"/>
</dbReference>
<evidence type="ECO:0000256" key="1">
    <source>
        <dbReference type="ARBA" id="ARBA00003365"/>
    </source>
</evidence>
<dbReference type="UniPathway" id="UPA00035">
    <property type="reaction ID" value="UER00044"/>
</dbReference>
<keyword evidence="8 10" id="KW-0456">Lyase</keyword>
<evidence type="ECO:0000256" key="3">
    <source>
        <dbReference type="ARBA" id="ARBA00011270"/>
    </source>
</evidence>
<dbReference type="GeneID" id="4616369"/>
<comment type="function">
    <text evidence="1">The alpha subunit is responsible for the aldol cleavage of indoleglycerol phosphate to indole and glyceraldehyde 3-phosphate.</text>
</comment>
<dbReference type="PANTHER" id="PTHR43406:SF1">
    <property type="entry name" value="TRYPTOPHAN SYNTHASE ALPHA CHAIN, CHLOROPLASTIC"/>
    <property type="match status" value="1"/>
</dbReference>
<accession>A1RVS7</accession>
<dbReference type="STRING" id="384616.Pisl_1912"/>
<dbReference type="NCBIfam" id="NF009621">
    <property type="entry name" value="PRK13125.1"/>
    <property type="match status" value="1"/>
</dbReference>
<keyword evidence="7" id="KW-0057">Aromatic amino acid biosynthesis</keyword>
<evidence type="ECO:0000256" key="5">
    <source>
        <dbReference type="ARBA" id="ARBA00022605"/>
    </source>
</evidence>
<evidence type="ECO:0000313" key="11">
    <source>
        <dbReference type="Proteomes" id="UP000002595"/>
    </source>
</evidence>
<comment type="catalytic activity">
    <reaction evidence="9">
        <text>(1S,2R)-1-C-(indol-3-yl)glycerol 3-phosphate + L-serine = D-glyceraldehyde 3-phosphate + L-tryptophan + H2O</text>
        <dbReference type="Rhea" id="RHEA:10532"/>
        <dbReference type="ChEBI" id="CHEBI:15377"/>
        <dbReference type="ChEBI" id="CHEBI:33384"/>
        <dbReference type="ChEBI" id="CHEBI:57912"/>
        <dbReference type="ChEBI" id="CHEBI:58866"/>
        <dbReference type="ChEBI" id="CHEBI:59776"/>
        <dbReference type="EC" id="4.2.1.20"/>
    </reaction>
</comment>
<dbReference type="Gene3D" id="3.20.20.70">
    <property type="entry name" value="Aldolase class I"/>
    <property type="match status" value="1"/>
</dbReference>
<evidence type="ECO:0000256" key="2">
    <source>
        <dbReference type="ARBA" id="ARBA00004733"/>
    </source>
</evidence>
<sequence>MRRPGLGVYVLAGWPNAEVFKRALTAVGEVADFVELGLPSRNPKYDGPYIRQAHREAEPSAVEAAPGETYIMAYWEDFAGEPQRLFETARAAGARGVLAPDLLIDFPGDLDRYVELTRRYGLEPAFFIPSKFPYALLRRLASLKPAFIYLGLYAATGIELPVYVERNIKTVREVAPEVYLVAGFAIDSPRKAAAVVKAGADAVVVGTAFLRRLRNSVEEAIAFLKEIRGALDSQQ</sequence>
<dbReference type="EMBL" id="CP000504">
    <property type="protein sequence ID" value="ABL89059.1"/>
    <property type="molecule type" value="Genomic_DNA"/>
</dbReference>
<dbReference type="GO" id="GO:0005829">
    <property type="term" value="C:cytosol"/>
    <property type="evidence" value="ECO:0007669"/>
    <property type="project" value="TreeGrafter"/>
</dbReference>
<comment type="pathway">
    <text evidence="2">Amino-acid biosynthesis; L-tryptophan biosynthesis; L-tryptophan from chorismate: step 5/5.</text>
</comment>
<keyword evidence="11" id="KW-1185">Reference proteome</keyword>
<dbReference type="EC" id="4.2.1.20" evidence="4"/>
<dbReference type="Pfam" id="PF00290">
    <property type="entry name" value="Trp_syntA"/>
    <property type="match status" value="2"/>
</dbReference>
<evidence type="ECO:0000256" key="8">
    <source>
        <dbReference type="ARBA" id="ARBA00023239"/>
    </source>
</evidence>
<dbReference type="InterPro" id="IPR013785">
    <property type="entry name" value="Aldolase_TIM"/>
</dbReference>
<dbReference type="GO" id="GO:0004834">
    <property type="term" value="F:tryptophan synthase activity"/>
    <property type="evidence" value="ECO:0007669"/>
    <property type="project" value="UniProtKB-EC"/>
</dbReference>
<dbReference type="HOGENOM" id="CLU_016734_0_2_2"/>
<dbReference type="InterPro" id="IPR011060">
    <property type="entry name" value="RibuloseP-bd_barrel"/>
</dbReference>
<evidence type="ECO:0000256" key="4">
    <source>
        <dbReference type="ARBA" id="ARBA00012043"/>
    </source>
</evidence>
<dbReference type="KEGG" id="pis:Pisl_1912"/>
<evidence type="ECO:0000256" key="6">
    <source>
        <dbReference type="ARBA" id="ARBA00022822"/>
    </source>
</evidence>
<dbReference type="Proteomes" id="UP000002595">
    <property type="component" value="Chromosome"/>
</dbReference>
<protein>
    <recommendedName>
        <fullName evidence="4">tryptophan synthase</fullName>
        <ecNumber evidence="4">4.2.1.20</ecNumber>
    </recommendedName>
</protein>
<evidence type="ECO:0000313" key="10">
    <source>
        <dbReference type="EMBL" id="ABL89059.1"/>
    </source>
</evidence>
<dbReference type="RefSeq" id="WP_011763634.1">
    <property type="nucleotide sequence ID" value="NC_008701.1"/>
</dbReference>
<evidence type="ECO:0000256" key="9">
    <source>
        <dbReference type="ARBA" id="ARBA00049047"/>
    </source>
</evidence>
<name>A1RVS7_PYRIL</name>
<proteinExistence type="predicted"/>
<dbReference type="eggNOG" id="arCOG01086">
    <property type="taxonomic scope" value="Archaea"/>
</dbReference>
<dbReference type="SUPFAM" id="SSF51366">
    <property type="entry name" value="Ribulose-phoshate binding barrel"/>
    <property type="match status" value="1"/>
</dbReference>
<keyword evidence="5" id="KW-0028">Amino-acid biosynthesis</keyword>
<dbReference type="OrthoDB" id="25658at2157"/>